<accession>A0A9J5Y006</accession>
<protein>
    <submittedName>
        <fullName evidence="2">Uncharacterized protein</fullName>
    </submittedName>
</protein>
<feature type="compositionally biased region" description="Pro residues" evidence="1">
    <location>
        <begin position="124"/>
        <end position="137"/>
    </location>
</feature>
<evidence type="ECO:0000313" key="2">
    <source>
        <dbReference type="EMBL" id="KAG5592700.1"/>
    </source>
</evidence>
<organism evidence="2 3">
    <name type="scientific">Solanum commersonii</name>
    <name type="common">Commerson's wild potato</name>
    <name type="synonym">Commerson's nightshade</name>
    <dbReference type="NCBI Taxonomy" id="4109"/>
    <lineage>
        <taxon>Eukaryota</taxon>
        <taxon>Viridiplantae</taxon>
        <taxon>Streptophyta</taxon>
        <taxon>Embryophyta</taxon>
        <taxon>Tracheophyta</taxon>
        <taxon>Spermatophyta</taxon>
        <taxon>Magnoliopsida</taxon>
        <taxon>eudicotyledons</taxon>
        <taxon>Gunneridae</taxon>
        <taxon>Pentapetalae</taxon>
        <taxon>asterids</taxon>
        <taxon>lamiids</taxon>
        <taxon>Solanales</taxon>
        <taxon>Solanaceae</taxon>
        <taxon>Solanoideae</taxon>
        <taxon>Solaneae</taxon>
        <taxon>Solanum</taxon>
    </lineage>
</organism>
<sequence>MSHSNNILALQERDKTFEPFYKDLQARLMACCSTEGFQRMSSKTTLEAPIRLIPSEQAFVDARSTLTSLLGNSDSSRIFFGFFRRASVEDSNSELEYEVASVNSLDLSHVLHMSATLTTSGSLSPPPHPPPPPPQQQ</sequence>
<gene>
    <name evidence="2" type="ORF">H5410_043214</name>
</gene>
<feature type="region of interest" description="Disordered" evidence="1">
    <location>
        <begin position="117"/>
        <end position="137"/>
    </location>
</feature>
<keyword evidence="3" id="KW-1185">Reference proteome</keyword>
<comment type="caution">
    <text evidence="2">The sequence shown here is derived from an EMBL/GenBank/DDBJ whole genome shotgun (WGS) entry which is preliminary data.</text>
</comment>
<dbReference type="AlphaFoldDB" id="A0A9J5Y006"/>
<name>A0A9J5Y006_SOLCO</name>
<reference evidence="2 3" key="1">
    <citation type="submission" date="2020-09" db="EMBL/GenBank/DDBJ databases">
        <title>De no assembly of potato wild relative species, Solanum commersonii.</title>
        <authorList>
            <person name="Cho K."/>
        </authorList>
    </citation>
    <scope>NUCLEOTIDE SEQUENCE [LARGE SCALE GENOMIC DNA]</scope>
    <source>
        <strain evidence="2">LZ3.2</strain>
        <tissue evidence="2">Leaf</tissue>
    </source>
</reference>
<dbReference type="Proteomes" id="UP000824120">
    <property type="component" value="Chromosome 8"/>
</dbReference>
<evidence type="ECO:0000256" key="1">
    <source>
        <dbReference type="SAM" id="MobiDB-lite"/>
    </source>
</evidence>
<dbReference type="EMBL" id="JACXVP010000008">
    <property type="protein sequence ID" value="KAG5592700.1"/>
    <property type="molecule type" value="Genomic_DNA"/>
</dbReference>
<evidence type="ECO:0000313" key="3">
    <source>
        <dbReference type="Proteomes" id="UP000824120"/>
    </source>
</evidence>
<proteinExistence type="predicted"/>